<comment type="caution">
    <text evidence="1">The sequence shown here is derived from an EMBL/GenBank/DDBJ whole genome shotgun (WGS) entry which is preliminary data.</text>
</comment>
<name>A0A6G0ZI28_APHCR</name>
<sequence length="213" mass="24954">MKECVKPCSTCLIENCLISKVEDDPRDEITNNMDVSQIEDETKRLFKLYKKKKKEYWSSLATNRRIQTSIITNPKPIVSMTNNNKVQKKSWSADRLNELSKPRFDYYEYTEEVTTWRRFRQVNIQRIYDLATPRKIASSVDQAPRKCNCCKVPLSVLLPRIEKLSVPPKRTNVAEQIKSDEDTFSVKKSALKYVASERLKRLATPRPLYHEDC</sequence>
<gene>
    <name evidence="1" type="ORF">FWK35_00008623</name>
</gene>
<proteinExistence type="predicted"/>
<dbReference type="InterPro" id="IPR006623">
    <property type="entry name" value="THEG"/>
</dbReference>
<keyword evidence="2" id="KW-1185">Reference proteome</keyword>
<dbReference type="Pfam" id="PF14912">
    <property type="entry name" value="THEG"/>
    <property type="match status" value="2"/>
</dbReference>
<evidence type="ECO:0000313" key="2">
    <source>
        <dbReference type="Proteomes" id="UP000478052"/>
    </source>
</evidence>
<dbReference type="OrthoDB" id="25466at2759"/>
<dbReference type="AlphaFoldDB" id="A0A6G0ZI28"/>
<reference evidence="1 2" key="1">
    <citation type="submission" date="2019-08" db="EMBL/GenBank/DDBJ databases">
        <title>Whole genome of Aphis craccivora.</title>
        <authorList>
            <person name="Voronova N.V."/>
            <person name="Shulinski R.S."/>
            <person name="Bandarenka Y.V."/>
            <person name="Zhorov D.G."/>
            <person name="Warner D."/>
        </authorList>
    </citation>
    <scope>NUCLEOTIDE SEQUENCE [LARGE SCALE GENOMIC DNA]</scope>
    <source>
        <strain evidence="1">180601</strain>
        <tissue evidence="1">Whole Body</tissue>
    </source>
</reference>
<organism evidence="1 2">
    <name type="scientific">Aphis craccivora</name>
    <name type="common">Cowpea aphid</name>
    <dbReference type="NCBI Taxonomy" id="307492"/>
    <lineage>
        <taxon>Eukaryota</taxon>
        <taxon>Metazoa</taxon>
        <taxon>Ecdysozoa</taxon>
        <taxon>Arthropoda</taxon>
        <taxon>Hexapoda</taxon>
        <taxon>Insecta</taxon>
        <taxon>Pterygota</taxon>
        <taxon>Neoptera</taxon>
        <taxon>Paraneoptera</taxon>
        <taxon>Hemiptera</taxon>
        <taxon>Sternorrhyncha</taxon>
        <taxon>Aphidomorpha</taxon>
        <taxon>Aphidoidea</taxon>
        <taxon>Aphididae</taxon>
        <taxon>Aphidini</taxon>
        <taxon>Aphis</taxon>
        <taxon>Aphis</taxon>
    </lineage>
</organism>
<evidence type="ECO:0000313" key="1">
    <source>
        <dbReference type="EMBL" id="KAF0770547.1"/>
    </source>
</evidence>
<dbReference type="EMBL" id="VUJU01000418">
    <property type="protein sequence ID" value="KAF0770547.1"/>
    <property type="molecule type" value="Genomic_DNA"/>
</dbReference>
<protein>
    <submittedName>
        <fullName evidence="1">Uncharacterized protein</fullName>
    </submittedName>
</protein>
<dbReference type="Proteomes" id="UP000478052">
    <property type="component" value="Unassembled WGS sequence"/>
</dbReference>
<dbReference type="SMART" id="SM00705">
    <property type="entry name" value="THEG"/>
    <property type="match status" value="3"/>
</dbReference>
<accession>A0A6G0ZI28</accession>